<keyword evidence="2" id="KW-1185">Reference proteome</keyword>
<gene>
    <name evidence="1" type="ORF">M9H77_34108</name>
</gene>
<dbReference type="Proteomes" id="UP001060085">
    <property type="component" value="Linkage Group LG08"/>
</dbReference>
<evidence type="ECO:0000313" key="2">
    <source>
        <dbReference type="Proteomes" id="UP001060085"/>
    </source>
</evidence>
<evidence type="ECO:0000313" key="1">
    <source>
        <dbReference type="EMBL" id="KAI5648103.1"/>
    </source>
</evidence>
<organism evidence="1 2">
    <name type="scientific">Catharanthus roseus</name>
    <name type="common">Madagascar periwinkle</name>
    <name type="synonym">Vinca rosea</name>
    <dbReference type="NCBI Taxonomy" id="4058"/>
    <lineage>
        <taxon>Eukaryota</taxon>
        <taxon>Viridiplantae</taxon>
        <taxon>Streptophyta</taxon>
        <taxon>Embryophyta</taxon>
        <taxon>Tracheophyta</taxon>
        <taxon>Spermatophyta</taxon>
        <taxon>Magnoliopsida</taxon>
        <taxon>eudicotyledons</taxon>
        <taxon>Gunneridae</taxon>
        <taxon>Pentapetalae</taxon>
        <taxon>asterids</taxon>
        <taxon>lamiids</taxon>
        <taxon>Gentianales</taxon>
        <taxon>Apocynaceae</taxon>
        <taxon>Rauvolfioideae</taxon>
        <taxon>Vinceae</taxon>
        <taxon>Catharanthinae</taxon>
        <taxon>Catharanthus</taxon>
    </lineage>
</organism>
<sequence>MSMRNYITEGGSANSLVYCPENMIQHLGMPFTYDGVNMNSTTQAPQDGLSDTFTVFLFSSQCLSRWPLSALRIRKCCWNSQLLPWNRKSNNHSAAKPVPNSFHNQNELVLGNNYNIISSSGTPNSMYGGLSNVTLNQGNGQVNYVKAMSSTNNQLNVNLISHVSIRGLGVAWRISMSVLRHLLGFGDAMLIILSREGITKVRILNLYHSNGSGWYPVYRAGDDVDSTSLSLPGLAAVELFFGNFGGQKMWLAQGWNGPLVGLLRRLLSLGHEKQQLEVLVRSTRLGQAKLLAQMGRTRVRVMLGFSRWLEVLARSARLGQAKLLGRVQGWARLLAQMDRARRLGRG</sequence>
<protein>
    <submittedName>
        <fullName evidence="1">Uncharacterized protein</fullName>
    </submittedName>
</protein>
<dbReference type="EMBL" id="CM044708">
    <property type="protein sequence ID" value="KAI5648103.1"/>
    <property type="molecule type" value="Genomic_DNA"/>
</dbReference>
<name>A0ACB9ZKZ1_CATRO</name>
<comment type="caution">
    <text evidence="1">The sequence shown here is derived from an EMBL/GenBank/DDBJ whole genome shotgun (WGS) entry which is preliminary data.</text>
</comment>
<proteinExistence type="predicted"/>
<accession>A0ACB9ZKZ1</accession>
<reference evidence="2" key="1">
    <citation type="journal article" date="2023" name="Nat. Plants">
        <title>Single-cell RNA sequencing provides a high-resolution roadmap for understanding the multicellular compartmentation of specialized metabolism.</title>
        <authorList>
            <person name="Sun S."/>
            <person name="Shen X."/>
            <person name="Li Y."/>
            <person name="Li Y."/>
            <person name="Wang S."/>
            <person name="Li R."/>
            <person name="Zhang H."/>
            <person name="Shen G."/>
            <person name="Guo B."/>
            <person name="Wei J."/>
            <person name="Xu J."/>
            <person name="St-Pierre B."/>
            <person name="Chen S."/>
            <person name="Sun C."/>
        </authorList>
    </citation>
    <scope>NUCLEOTIDE SEQUENCE [LARGE SCALE GENOMIC DNA]</scope>
</reference>